<keyword evidence="1" id="KW-0472">Membrane</keyword>
<reference evidence="2" key="1">
    <citation type="submission" date="2022-07" db="EMBL/GenBank/DDBJ databases">
        <title>Enhanced cultured diversity of the mouse gut microbiota enables custom-made synthetic communities.</title>
        <authorList>
            <person name="Afrizal A."/>
        </authorList>
    </citation>
    <scope>NUCLEOTIDE SEQUENCE</scope>
    <source>
        <strain evidence="2">DSM 29186</strain>
    </source>
</reference>
<protein>
    <submittedName>
        <fullName evidence="2">DUF2812 domain-containing protein</fullName>
    </submittedName>
</protein>
<evidence type="ECO:0000256" key="1">
    <source>
        <dbReference type="SAM" id="Phobius"/>
    </source>
</evidence>
<feature type="transmembrane region" description="Helical" evidence="1">
    <location>
        <begin position="157"/>
        <end position="181"/>
    </location>
</feature>
<organism evidence="2 3">
    <name type="scientific">Terrisporobacter muris</name>
    <dbReference type="NCBI Taxonomy" id="2963284"/>
    <lineage>
        <taxon>Bacteria</taxon>
        <taxon>Bacillati</taxon>
        <taxon>Bacillota</taxon>
        <taxon>Clostridia</taxon>
        <taxon>Peptostreptococcales</taxon>
        <taxon>Peptostreptococcaceae</taxon>
        <taxon>Terrisporobacter</taxon>
    </lineage>
</organism>
<keyword evidence="3" id="KW-1185">Reference proteome</keyword>
<keyword evidence="1" id="KW-1133">Transmembrane helix</keyword>
<feature type="transmembrane region" description="Helical" evidence="1">
    <location>
        <begin position="118"/>
        <end position="137"/>
    </location>
</feature>
<proteinExistence type="predicted"/>
<dbReference type="RefSeq" id="WP_074429742.1">
    <property type="nucleotide sequence ID" value="NZ_JANKBY010000252.1"/>
</dbReference>
<evidence type="ECO:0000313" key="3">
    <source>
        <dbReference type="Proteomes" id="UP001140817"/>
    </source>
</evidence>
<comment type="caution">
    <text evidence="2">The sequence shown here is derived from an EMBL/GenBank/DDBJ whole genome shotgun (WGS) entry which is preliminary data.</text>
</comment>
<dbReference type="EMBL" id="JANKBY010000252">
    <property type="protein sequence ID" value="MCR1824143.1"/>
    <property type="molecule type" value="Genomic_DNA"/>
</dbReference>
<accession>A0A9X2S2J8</accession>
<dbReference type="InterPro" id="IPR021359">
    <property type="entry name" value="DUF2812"/>
</dbReference>
<dbReference type="Pfam" id="PF11193">
    <property type="entry name" value="DUF2812"/>
    <property type="match status" value="1"/>
</dbReference>
<keyword evidence="1" id="KW-0812">Transmembrane</keyword>
<feature type="transmembrane region" description="Helical" evidence="1">
    <location>
        <begin position="201"/>
        <end position="226"/>
    </location>
</feature>
<dbReference type="Proteomes" id="UP001140817">
    <property type="component" value="Unassembled WGS sequence"/>
</dbReference>
<evidence type="ECO:0000313" key="2">
    <source>
        <dbReference type="EMBL" id="MCR1824143.1"/>
    </source>
</evidence>
<name>A0A9X2S2J8_9FIRM</name>
<sequence length="384" mass="45682">MKIGENKKISFLTFNKVDAEILEQYLNEMIKEGWLLKKIKNYHLTFEKTDKRNLKYNVDPVGRDFYGDNYSNEITYIEYCRELGWEYICGNDIFKICISEDNNKEKIKSKPAESIKSLVITDVIYLVAFILLANYIFKDKDYYMGSSYMEFISSYIGVSFYIFGMLVLICLAIFLFLRIIWYLNYFVKKRFRHRNLREIKIISVFSVGYFYMLMTLLILNLAITLFDGFGISPRVSHSKESLPIALEDYHIKIQSERDSESTIYKSFLAKYYSFYDTTHYYDDNLGEENSEGYLFYEVFESKYESIINNALRNIKKNDIISGNQYKKYTSGKEFDDWGANEIYIDTSSNERIIVYDNIIFILKFMEDDYNEKNIDFIKSKLMNL</sequence>
<dbReference type="AlphaFoldDB" id="A0A9X2S2J8"/>
<gene>
    <name evidence="2" type="ORF">NSA58_15250</name>
</gene>